<gene>
    <name evidence="1" type="ORF">PHMEG_000796</name>
</gene>
<dbReference type="OrthoDB" id="123529at2759"/>
<keyword evidence="1" id="KW-0808">Transferase</keyword>
<organism evidence="1 2">
    <name type="scientific">Phytophthora megakarya</name>
    <dbReference type="NCBI Taxonomy" id="4795"/>
    <lineage>
        <taxon>Eukaryota</taxon>
        <taxon>Sar</taxon>
        <taxon>Stramenopiles</taxon>
        <taxon>Oomycota</taxon>
        <taxon>Peronosporomycetes</taxon>
        <taxon>Peronosporales</taxon>
        <taxon>Peronosporaceae</taxon>
        <taxon>Phytophthora</taxon>
    </lineage>
</organism>
<sequence length="238" mass="26430">MNFGRPRRLSTYDDALLPTNDTFFAFDGTNSDLARQLFLRAKAGGSASKFTNLVVPETVNKRLHALKLSWDELSGIAQRALLWDSGFGVTLENKVVKIWTLAGYSMAELAVPLSQFKAVGCTERNCTQADETVSYSNLYCTGEQMIKAARCAIEDFDQGDEMHLAMWMTGGNPQVIPFPRVIKHAWKEKSTNVSYQVLAVHTVNDITDEAAYDACPSKEQNDEYGSLKYKVLPGFHAG</sequence>
<proteinExistence type="predicted"/>
<protein>
    <submittedName>
        <fullName evidence="1">Protein kinase</fullName>
    </submittedName>
</protein>
<dbReference type="AlphaFoldDB" id="A0A225X4R7"/>
<dbReference type="EMBL" id="NBNE01000023">
    <property type="protein sequence ID" value="OWZ24219.1"/>
    <property type="molecule type" value="Genomic_DNA"/>
</dbReference>
<reference evidence="2" key="1">
    <citation type="submission" date="2017-03" db="EMBL/GenBank/DDBJ databases">
        <title>Phytopthora megakarya and P. palmivora, two closely related causual agents of cacao black pod achieved similar genome size and gene model numbers by different mechanisms.</title>
        <authorList>
            <person name="Ali S."/>
            <person name="Shao J."/>
            <person name="Larry D.J."/>
            <person name="Kronmiller B."/>
            <person name="Shen D."/>
            <person name="Strem M.D."/>
            <person name="Melnick R.L."/>
            <person name="Guiltinan M.J."/>
            <person name="Tyler B.M."/>
            <person name="Meinhardt L.W."/>
            <person name="Bailey B.A."/>
        </authorList>
    </citation>
    <scope>NUCLEOTIDE SEQUENCE [LARGE SCALE GENOMIC DNA]</scope>
    <source>
        <strain evidence="2">zdho120</strain>
    </source>
</reference>
<dbReference type="GO" id="GO:0016301">
    <property type="term" value="F:kinase activity"/>
    <property type="evidence" value="ECO:0007669"/>
    <property type="project" value="UniProtKB-KW"/>
</dbReference>
<dbReference type="Proteomes" id="UP000198211">
    <property type="component" value="Unassembled WGS sequence"/>
</dbReference>
<evidence type="ECO:0000313" key="1">
    <source>
        <dbReference type="EMBL" id="OWZ24219.1"/>
    </source>
</evidence>
<name>A0A225X4R7_9STRA</name>
<comment type="caution">
    <text evidence="1">The sequence shown here is derived from an EMBL/GenBank/DDBJ whole genome shotgun (WGS) entry which is preliminary data.</text>
</comment>
<keyword evidence="2" id="KW-1185">Reference proteome</keyword>
<evidence type="ECO:0000313" key="2">
    <source>
        <dbReference type="Proteomes" id="UP000198211"/>
    </source>
</evidence>
<accession>A0A225X4R7</accession>
<keyword evidence="1" id="KW-0418">Kinase</keyword>
<dbReference type="STRING" id="4795.A0A225X4R7"/>